<dbReference type="Proteomes" id="UP000294359">
    <property type="component" value="Chromosome"/>
</dbReference>
<dbReference type="RefSeq" id="WP_134385762.1">
    <property type="nucleotide sequence ID" value="NZ_BMWW01000012.1"/>
</dbReference>
<keyword evidence="2" id="KW-1185">Reference proteome</keyword>
<name>A0ABX5SDL7_9BURK</name>
<organism evidence="1 2">
    <name type="scientific">Pseudoduganella plicata</name>
    <dbReference type="NCBI Taxonomy" id="321984"/>
    <lineage>
        <taxon>Bacteria</taxon>
        <taxon>Pseudomonadati</taxon>
        <taxon>Pseudomonadota</taxon>
        <taxon>Betaproteobacteria</taxon>
        <taxon>Burkholderiales</taxon>
        <taxon>Oxalobacteraceae</taxon>
        <taxon>Telluria group</taxon>
        <taxon>Pseudoduganella</taxon>
    </lineage>
</organism>
<gene>
    <name evidence="1" type="ORF">E1742_15170</name>
</gene>
<accession>A0ABX5SDL7</accession>
<sequence length="87" mass="9427">MEVPVAWQRGGQRPLHFTTYRMATSGHFGMLYGPKTTAAEAVVSFLDTGRKRQAVAGRKGRTRVILGEIVVESAIPAAYAPAVEPLE</sequence>
<proteinExistence type="predicted"/>
<reference evidence="1 2" key="1">
    <citation type="submission" date="2019-03" db="EMBL/GenBank/DDBJ databases">
        <title>Draft Genome Sequences of Six Type Strains of the Genus Massilia.</title>
        <authorList>
            <person name="Miess H."/>
            <person name="Frediansyhah A."/>
            <person name="Gross H."/>
        </authorList>
    </citation>
    <scope>NUCLEOTIDE SEQUENCE [LARGE SCALE GENOMIC DNA]</scope>
    <source>
        <strain evidence="1 2">DSM 17505</strain>
    </source>
</reference>
<dbReference type="EMBL" id="CP038026">
    <property type="protein sequence ID" value="QBQ37355.1"/>
    <property type="molecule type" value="Genomic_DNA"/>
</dbReference>
<protein>
    <recommendedName>
        <fullName evidence="3">RES domain-containing protein</fullName>
    </recommendedName>
</protein>
<evidence type="ECO:0008006" key="3">
    <source>
        <dbReference type="Google" id="ProtNLM"/>
    </source>
</evidence>
<evidence type="ECO:0000313" key="2">
    <source>
        <dbReference type="Proteomes" id="UP000294359"/>
    </source>
</evidence>
<evidence type="ECO:0000313" key="1">
    <source>
        <dbReference type="EMBL" id="QBQ37355.1"/>
    </source>
</evidence>